<dbReference type="PROSITE" id="PS51257">
    <property type="entry name" value="PROKAR_LIPOPROTEIN"/>
    <property type="match status" value="1"/>
</dbReference>
<dbReference type="EMBL" id="CP026604">
    <property type="protein sequence ID" value="AWB65741.1"/>
    <property type="molecule type" value="Genomic_DNA"/>
</dbReference>
<gene>
    <name evidence="2" type="ORF">C2869_04490</name>
</gene>
<keyword evidence="1" id="KW-0732">Signal</keyword>
<reference evidence="2 3" key="1">
    <citation type="submission" date="2018-01" db="EMBL/GenBank/DDBJ databases">
        <title>Genome sequence of a Cantenovulum-like bacteria.</title>
        <authorList>
            <person name="Tan W.R."/>
            <person name="Lau N.-S."/>
            <person name="Go F."/>
            <person name="Amirul A.-A.A."/>
        </authorList>
    </citation>
    <scope>NUCLEOTIDE SEQUENCE [LARGE SCALE GENOMIC DNA]</scope>
    <source>
        <strain evidence="2 3">CCB-QB4</strain>
    </source>
</reference>
<accession>A0A2S0VNE0</accession>
<evidence type="ECO:0000313" key="3">
    <source>
        <dbReference type="Proteomes" id="UP000244441"/>
    </source>
</evidence>
<feature type="signal peptide" evidence="1">
    <location>
        <begin position="1"/>
        <end position="27"/>
    </location>
</feature>
<dbReference type="KEGG" id="cate:C2869_04490"/>
<keyword evidence="3" id="KW-1185">Reference proteome</keyword>
<dbReference type="RefSeq" id="WP_108601816.1">
    <property type="nucleotide sequence ID" value="NZ_CP026604.1"/>
</dbReference>
<sequence length="554" mass="63146">MKKFIFKYVLLIASTLLLGCNESQVTATSSTATANSNQSYPATEYLKHDETYNPEAVIPPQCYTKTNGVNNPCYVCHQTYKENPSRPNVMNDGNLQGAYEFSEVGETNSWQNLFKNRTDIIAKIADQQILSYIEQDNYTPFINTLKNKQDWVGGIHHIKDLEKGAVAFDHQGVAKDNSHWVAFNYKPFPSTFWPTNGSTGDVMIRLPQAFRELNGQYQRDIYFANLALLEMVIKDLSQISVPTLNEKALGLDLNQDGQLTTIDQLKRHAYYFGDAAQIKTTTMLYPENTEFLHTVRYLGVDENGNIHIPKRMKEVRYMKKTLFREPVSLASAYYKEVKEKHFENLPITTNLGDRGIGNGFGWEIQGFIENKNGQLRQQNHEEMTFCNGCHKTVGSTIDQTFSFARKIDGVAGWGYIDLTKMQDVPNKGESQGEYLTYMQRVGGGDEFRQNQEMLAKWFNLDGTVNTQKVLAVDNLYDLIMPSKTRALKLNKAYYSIVQEQSYIFGRDATVLEASNVLTHIDGSQAPLKAEHRFQWDMRLNWQGKQHIAATQVNP</sequence>
<evidence type="ECO:0008006" key="4">
    <source>
        <dbReference type="Google" id="ProtNLM"/>
    </source>
</evidence>
<dbReference type="OrthoDB" id="8692at2"/>
<dbReference type="Proteomes" id="UP000244441">
    <property type="component" value="Chromosome"/>
</dbReference>
<dbReference type="AlphaFoldDB" id="A0A2S0VNE0"/>
<organism evidence="2 3">
    <name type="scientific">Saccharobesus litoralis</name>
    <dbReference type="NCBI Taxonomy" id="2172099"/>
    <lineage>
        <taxon>Bacteria</taxon>
        <taxon>Pseudomonadati</taxon>
        <taxon>Pseudomonadota</taxon>
        <taxon>Gammaproteobacteria</taxon>
        <taxon>Alteromonadales</taxon>
        <taxon>Alteromonadaceae</taxon>
        <taxon>Saccharobesus</taxon>
    </lineage>
</organism>
<name>A0A2S0VNE0_9ALTE</name>
<evidence type="ECO:0000313" key="2">
    <source>
        <dbReference type="EMBL" id="AWB65741.1"/>
    </source>
</evidence>
<feature type="chain" id="PRO_5015608273" description="Lipoprotein" evidence="1">
    <location>
        <begin position="28"/>
        <end position="554"/>
    </location>
</feature>
<protein>
    <recommendedName>
        <fullName evidence="4">Lipoprotein</fullName>
    </recommendedName>
</protein>
<evidence type="ECO:0000256" key="1">
    <source>
        <dbReference type="SAM" id="SignalP"/>
    </source>
</evidence>
<proteinExistence type="predicted"/>